<organism evidence="6 7">
    <name type="scientific">Propioniciclava flava</name>
    <dbReference type="NCBI Taxonomy" id="2072026"/>
    <lineage>
        <taxon>Bacteria</taxon>
        <taxon>Bacillati</taxon>
        <taxon>Actinomycetota</taxon>
        <taxon>Actinomycetes</taxon>
        <taxon>Propionibacteriales</taxon>
        <taxon>Propionibacteriaceae</taxon>
        <taxon>Propioniciclava</taxon>
    </lineage>
</organism>
<dbReference type="PANTHER" id="PTHR42798">
    <property type="entry name" value="LIPOPROTEIN-RELEASING SYSTEM ATP-BINDING PROTEIN LOLD"/>
    <property type="match status" value="1"/>
</dbReference>
<dbReference type="Pfam" id="PF00005">
    <property type="entry name" value="ABC_tran"/>
    <property type="match status" value="1"/>
</dbReference>
<protein>
    <submittedName>
        <fullName evidence="6">Macrolide ABC transporter ATP-binding protein</fullName>
    </submittedName>
</protein>
<dbReference type="Gene3D" id="3.40.50.300">
    <property type="entry name" value="P-loop containing nucleotide triphosphate hydrolases"/>
    <property type="match status" value="1"/>
</dbReference>
<evidence type="ECO:0000313" key="6">
    <source>
        <dbReference type="EMBL" id="RXW33544.1"/>
    </source>
</evidence>
<dbReference type="InterPro" id="IPR017871">
    <property type="entry name" value="ABC_transporter-like_CS"/>
</dbReference>
<dbReference type="PANTHER" id="PTHR42798:SF2">
    <property type="entry name" value="ABC TRANSPORTER ATP-BINDING PROTEIN MG467-RELATED"/>
    <property type="match status" value="1"/>
</dbReference>
<evidence type="ECO:0000256" key="3">
    <source>
        <dbReference type="ARBA" id="ARBA00022741"/>
    </source>
</evidence>
<dbReference type="PROSITE" id="PS00211">
    <property type="entry name" value="ABC_TRANSPORTER_1"/>
    <property type="match status" value="1"/>
</dbReference>
<comment type="similarity">
    <text evidence="1">Belongs to the ABC transporter superfamily.</text>
</comment>
<evidence type="ECO:0000313" key="7">
    <source>
        <dbReference type="Proteomes" id="UP000290624"/>
    </source>
</evidence>
<keyword evidence="3" id="KW-0547">Nucleotide-binding</keyword>
<dbReference type="PROSITE" id="PS50893">
    <property type="entry name" value="ABC_TRANSPORTER_2"/>
    <property type="match status" value="1"/>
</dbReference>
<feature type="domain" description="ABC transporter" evidence="5">
    <location>
        <begin position="8"/>
        <end position="242"/>
    </location>
</feature>
<dbReference type="AlphaFoldDB" id="A0A4Q2ELT4"/>
<evidence type="ECO:0000259" key="5">
    <source>
        <dbReference type="PROSITE" id="PS50893"/>
    </source>
</evidence>
<dbReference type="OrthoDB" id="9802264at2"/>
<accession>A0A4Q2ELT4</accession>
<dbReference type="FunFam" id="3.40.50.300:FF:000032">
    <property type="entry name" value="Export ABC transporter ATP-binding protein"/>
    <property type="match status" value="1"/>
</dbReference>
<dbReference type="SMART" id="SM00382">
    <property type="entry name" value="AAA"/>
    <property type="match status" value="1"/>
</dbReference>
<keyword evidence="2" id="KW-0813">Transport</keyword>
<name>A0A4Q2ELT4_9ACTN</name>
<sequence>MVDRAPFLSVTGVGRTFGAGDAQVIALADVDVEIATGEFTVILGPSGSGKSTLLNLLGGMDRPSTGSIRVDGEPIETLSDRDLTGYRRERVGFVFQFYNLIPNLTAVENVALAASLVMPRREAADTATGLLERVGLGHRLDQFPRHLSGGEMQRVAIARALAKRPALLLCDEPSGALDTVTGTQVLAQLQETARSTETAVVVVTHEHTLAEAADRLISLRDGRVVENRLNETPETIGAEEAAS</sequence>
<evidence type="ECO:0000256" key="2">
    <source>
        <dbReference type="ARBA" id="ARBA00022448"/>
    </source>
</evidence>
<dbReference type="SUPFAM" id="SSF52540">
    <property type="entry name" value="P-loop containing nucleoside triphosphate hydrolases"/>
    <property type="match status" value="1"/>
</dbReference>
<evidence type="ECO:0000256" key="1">
    <source>
        <dbReference type="ARBA" id="ARBA00005417"/>
    </source>
</evidence>
<keyword evidence="7" id="KW-1185">Reference proteome</keyword>
<gene>
    <name evidence="6" type="ORF">C1706_01980</name>
</gene>
<dbReference type="InterPro" id="IPR003593">
    <property type="entry name" value="AAA+_ATPase"/>
</dbReference>
<comment type="caution">
    <text evidence="6">The sequence shown here is derived from an EMBL/GenBank/DDBJ whole genome shotgun (WGS) entry which is preliminary data.</text>
</comment>
<dbReference type="RefSeq" id="WP_129457509.1">
    <property type="nucleotide sequence ID" value="NZ_PPCV01000001.1"/>
</dbReference>
<keyword evidence="4 6" id="KW-0067">ATP-binding</keyword>
<reference evidence="6 7" key="1">
    <citation type="submission" date="2018-01" db="EMBL/GenBank/DDBJ databases">
        <title>Lactibacter flavus gen. nov., sp. nov., a novel bacterium of the family Propionibacteriaceae isolated from raw milk and dairy products.</title>
        <authorList>
            <person name="Wenning M."/>
            <person name="Breitenwieser F."/>
            <person name="Huptas C."/>
            <person name="von Neubeck M."/>
            <person name="Busse H.-J."/>
            <person name="Scherer S."/>
        </authorList>
    </citation>
    <scope>NUCLEOTIDE SEQUENCE [LARGE SCALE GENOMIC DNA]</scope>
    <source>
        <strain evidence="6 7">VG341</strain>
    </source>
</reference>
<dbReference type="InterPro" id="IPR027417">
    <property type="entry name" value="P-loop_NTPase"/>
</dbReference>
<dbReference type="EMBL" id="PPCV01000001">
    <property type="protein sequence ID" value="RXW33544.1"/>
    <property type="molecule type" value="Genomic_DNA"/>
</dbReference>
<evidence type="ECO:0000256" key="4">
    <source>
        <dbReference type="ARBA" id="ARBA00022840"/>
    </source>
</evidence>
<dbReference type="Proteomes" id="UP000290624">
    <property type="component" value="Unassembled WGS sequence"/>
</dbReference>
<dbReference type="GO" id="GO:0016887">
    <property type="term" value="F:ATP hydrolysis activity"/>
    <property type="evidence" value="ECO:0007669"/>
    <property type="project" value="InterPro"/>
</dbReference>
<dbReference type="InterPro" id="IPR003439">
    <property type="entry name" value="ABC_transporter-like_ATP-bd"/>
</dbReference>
<dbReference type="GO" id="GO:0005524">
    <property type="term" value="F:ATP binding"/>
    <property type="evidence" value="ECO:0007669"/>
    <property type="project" value="UniProtKB-KW"/>
</dbReference>
<dbReference type="CDD" id="cd03255">
    <property type="entry name" value="ABC_MJ0796_LolCDE_FtsE"/>
    <property type="match status" value="1"/>
</dbReference>
<dbReference type="GO" id="GO:0022857">
    <property type="term" value="F:transmembrane transporter activity"/>
    <property type="evidence" value="ECO:0007669"/>
    <property type="project" value="UniProtKB-ARBA"/>
</dbReference>
<proteinExistence type="inferred from homology"/>
<dbReference type="InterPro" id="IPR017911">
    <property type="entry name" value="MacB-like_ATP-bd"/>
</dbReference>
<dbReference type="GO" id="GO:0098796">
    <property type="term" value="C:membrane protein complex"/>
    <property type="evidence" value="ECO:0007669"/>
    <property type="project" value="UniProtKB-ARBA"/>
</dbReference>